<name>A0ABQ3FP36_9GAMM</name>
<feature type="domain" description="Methyl-accepting transducer" evidence="6">
    <location>
        <begin position="401"/>
        <end position="630"/>
    </location>
</feature>
<dbReference type="Pfam" id="PF00015">
    <property type="entry name" value="MCPsignal"/>
    <property type="match status" value="1"/>
</dbReference>
<evidence type="ECO:0000313" key="9">
    <source>
        <dbReference type="Proteomes" id="UP000604243"/>
    </source>
</evidence>
<dbReference type="Proteomes" id="UP000604243">
    <property type="component" value="Unassembled WGS sequence"/>
</dbReference>
<comment type="caution">
    <text evidence="8">The sequence shown here is derived from an EMBL/GenBank/DDBJ whole genome shotgun (WGS) entry which is preliminary data.</text>
</comment>
<evidence type="ECO:0000256" key="1">
    <source>
        <dbReference type="ARBA" id="ARBA00022481"/>
    </source>
</evidence>
<dbReference type="InterPro" id="IPR033462">
    <property type="entry name" value="Cache_3-Cache_2"/>
</dbReference>
<dbReference type="EMBL" id="BMZM01000003">
    <property type="protein sequence ID" value="GHC30916.1"/>
    <property type="molecule type" value="Genomic_DNA"/>
</dbReference>
<dbReference type="PANTHER" id="PTHR43531">
    <property type="entry name" value="PROTEIN ICFG"/>
    <property type="match status" value="1"/>
</dbReference>
<proteinExistence type="inferred from homology"/>
<evidence type="ECO:0000256" key="5">
    <source>
        <dbReference type="SAM" id="Phobius"/>
    </source>
</evidence>
<evidence type="ECO:0000256" key="2">
    <source>
        <dbReference type="ARBA" id="ARBA00023224"/>
    </source>
</evidence>
<dbReference type="SUPFAM" id="SSF58104">
    <property type="entry name" value="Methyl-accepting chemotaxis protein (MCP) signaling domain"/>
    <property type="match status" value="1"/>
</dbReference>
<evidence type="ECO:0000259" key="6">
    <source>
        <dbReference type="PROSITE" id="PS50111"/>
    </source>
</evidence>
<dbReference type="Pfam" id="PF17201">
    <property type="entry name" value="Cache_3-Cache_2"/>
    <property type="match status" value="1"/>
</dbReference>
<keyword evidence="5" id="KW-0472">Membrane</keyword>
<dbReference type="InterPro" id="IPR003660">
    <property type="entry name" value="HAMP_dom"/>
</dbReference>
<evidence type="ECO:0000256" key="3">
    <source>
        <dbReference type="ARBA" id="ARBA00029447"/>
    </source>
</evidence>
<dbReference type="PRINTS" id="PR00260">
    <property type="entry name" value="CHEMTRNSDUCR"/>
</dbReference>
<dbReference type="PROSITE" id="PS50885">
    <property type="entry name" value="HAMP"/>
    <property type="match status" value="1"/>
</dbReference>
<keyword evidence="5" id="KW-1133">Transmembrane helix</keyword>
<evidence type="ECO:0000313" key="8">
    <source>
        <dbReference type="EMBL" id="GHC30916.1"/>
    </source>
</evidence>
<dbReference type="SUPFAM" id="SSF103190">
    <property type="entry name" value="Sensory domain-like"/>
    <property type="match status" value="1"/>
</dbReference>
<comment type="similarity">
    <text evidence="3">Belongs to the methyl-accepting chemotaxis (MCP) protein family.</text>
</comment>
<dbReference type="Gene3D" id="1.10.287.950">
    <property type="entry name" value="Methyl-accepting chemotaxis protein"/>
    <property type="match status" value="1"/>
</dbReference>
<feature type="domain" description="HAMP" evidence="7">
    <location>
        <begin position="344"/>
        <end position="396"/>
    </location>
</feature>
<dbReference type="InterPro" id="IPR051310">
    <property type="entry name" value="MCP_chemotaxis"/>
</dbReference>
<keyword evidence="2 4" id="KW-0807">Transducer</keyword>
<accession>A0ABQ3FP36</accession>
<keyword evidence="1" id="KW-0488">Methylation</keyword>
<dbReference type="InterPro" id="IPR004089">
    <property type="entry name" value="MCPsignal_dom"/>
</dbReference>
<organism evidence="8 9">
    <name type="scientific">Kushneria pakistanensis</name>
    <dbReference type="NCBI Taxonomy" id="1508770"/>
    <lineage>
        <taxon>Bacteria</taxon>
        <taxon>Pseudomonadati</taxon>
        <taxon>Pseudomonadota</taxon>
        <taxon>Gammaproteobacteria</taxon>
        <taxon>Oceanospirillales</taxon>
        <taxon>Halomonadaceae</taxon>
        <taxon>Kushneria</taxon>
    </lineage>
</organism>
<dbReference type="CDD" id="cd18774">
    <property type="entry name" value="PDC2_HK_sensor"/>
    <property type="match status" value="1"/>
</dbReference>
<dbReference type="InterPro" id="IPR029151">
    <property type="entry name" value="Sensor-like_sf"/>
</dbReference>
<sequence length="647" mass="70217">MADYFRRMSIGSRLALVIGLVAIAGFVALSWGLSSSSARALREQATHSMKQQTQQFTDSVTLFDQSLQQQSARFLKLFQAEGLAPPFVLDPSRTMEVKSRQTPLLMDQRGVLNMDTQRVDDFTRRTSTPVTLFARTGDDFVRVNTSVMDDQGERAVGTLLDRNSASYRALMEDRVYSGIATLFGTPYITRYEPIHDDRGRVIGASFIGVDITADLESFKARVRALSIGENGYFMIVDANTGSVLAGGDNEGAALNEVMNVEGEPAFAPLFKGQQGLFEYQQAGADNAHRTTYFMQYPDWHWVVAATAINADIDDQITAARNRFLLIALGLALVAALGVYLMMRRSLSSPLASVQGMAGHLANGDLRQRLDSHRKDEIGSLVGAMNGISDGLRDIVSRVRQSVEGIGHASSEIASGNMDLSRRTESQAASLEQTAASIEELTATVRQNTERARQGDGMAEDVMASAREGQKRLGRAMTTLRDLDATASKMSDIIATIDGIAFQTNLLALNASVEAARAGAHGRGFTVVAEEVRRLAVRCSEASADIGQLIRHTIEEVTTGNAHIQQSGEQIEEITARMEKLGIIVSEISRASDEQLEGIEQVSSALASLDETTQHNAALVEQSAAASGHLDEQARKLSEVVRVFHLPA</sequence>
<dbReference type="CDD" id="cd06225">
    <property type="entry name" value="HAMP"/>
    <property type="match status" value="1"/>
</dbReference>
<keyword evidence="5" id="KW-0812">Transmembrane</keyword>
<feature type="transmembrane region" description="Helical" evidence="5">
    <location>
        <begin position="323"/>
        <end position="342"/>
    </location>
</feature>
<gene>
    <name evidence="8" type="ORF">GCM10010082_26420</name>
</gene>
<dbReference type="SMART" id="SM00304">
    <property type="entry name" value="HAMP"/>
    <property type="match status" value="1"/>
</dbReference>
<dbReference type="RefSeq" id="WP_189518949.1">
    <property type="nucleotide sequence ID" value="NZ_BMZM01000003.1"/>
</dbReference>
<dbReference type="Pfam" id="PF00672">
    <property type="entry name" value="HAMP"/>
    <property type="match status" value="1"/>
</dbReference>
<dbReference type="PANTHER" id="PTHR43531:SF14">
    <property type="entry name" value="METHYL-ACCEPTING CHEMOTAXIS PROTEIN I-RELATED"/>
    <property type="match status" value="1"/>
</dbReference>
<protein>
    <submittedName>
        <fullName evidence="8">Methyl-accepting chemotaxis protein</fullName>
    </submittedName>
</protein>
<dbReference type="SMART" id="SM00283">
    <property type="entry name" value="MA"/>
    <property type="match status" value="1"/>
</dbReference>
<dbReference type="CDD" id="cd11386">
    <property type="entry name" value="MCP_signal"/>
    <property type="match status" value="1"/>
</dbReference>
<dbReference type="Gene3D" id="3.30.450.20">
    <property type="entry name" value="PAS domain"/>
    <property type="match status" value="1"/>
</dbReference>
<evidence type="ECO:0000259" key="7">
    <source>
        <dbReference type="PROSITE" id="PS50885"/>
    </source>
</evidence>
<reference evidence="9" key="1">
    <citation type="journal article" date="2019" name="Int. J. Syst. Evol. Microbiol.">
        <title>The Global Catalogue of Microorganisms (GCM) 10K type strain sequencing project: providing services to taxonomists for standard genome sequencing and annotation.</title>
        <authorList>
            <consortium name="The Broad Institute Genomics Platform"/>
            <consortium name="The Broad Institute Genome Sequencing Center for Infectious Disease"/>
            <person name="Wu L."/>
            <person name="Ma J."/>
        </authorList>
    </citation>
    <scope>NUCLEOTIDE SEQUENCE [LARGE SCALE GENOMIC DNA]</scope>
    <source>
        <strain evidence="9">KCTC 42082</strain>
    </source>
</reference>
<dbReference type="PROSITE" id="PS50111">
    <property type="entry name" value="CHEMOTAXIS_TRANSDUC_2"/>
    <property type="match status" value="1"/>
</dbReference>
<keyword evidence="9" id="KW-1185">Reference proteome</keyword>
<dbReference type="InterPro" id="IPR004090">
    <property type="entry name" value="Chemotax_Me-accpt_rcpt"/>
</dbReference>
<evidence type="ECO:0000256" key="4">
    <source>
        <dbReference type="PROSITE-ProRule" id="PRU00284"/>
    </source>
</evidence>